<dbReference type="PANTHER" id="PTHR43384">
    <property type="entry name" value="SEPTUM SITE-DETERMINING PROTEIN MIND HOMOLOG, CHLOROPLASTIC-RELATED"/>
    <property type="match status" value="1"/>
</dbReference>
<dbReference type="GO" id="GO:0005524">
    <property type="term" value="F:ATP binding"/>
    <property type="evidence" value="ECO:0007669"/>
    <property type="project" value="TreeGrafter"/>
</dbReference>
<dbReference type="EMBL" id="CP022318">
    <property type="protein sequence ID" value="ASK67322.1"/>
    <property type="molecule type" value="Genomic_DNA"/>
</dbReference>
<dbReference type="AlphaFoldDB" id="A0A220UHE2"/>
<dbReference type="GO" id="GO:0016887">
    <property type="term" value="F:ATP hydrolysis activity"/>
    <property type="evidence" value="ECO:0007669"/>
    <property type="project" value="TreeGrafter"/>
</dbReference>
<dbReference type="InterPro" id="IPR027417">
    <property type="entry name" value="P-loop_NTPase"/>
</dbReference>
<organism evidence="2 3">
    <name type="scientific">Brachybacterium avium</name>
    <dbReference type="NCBI Taxonomy" id="2017485"/>
    <lineage>
        <taxon>Bacteria</taxon>
        <taxon>Bacillati</taxon>
        <taxon>Actinomycetota</taxon>
        <taxon>Actinomycetes</taxon>
        <taxon>Micrococcales</taxon>
        <taxon>Dermabacteraceae</taxon>
        <taxon>Brachybacterium</taxon>
    </lineage>
</organism>
<dbReference type="OrthoDB" id="4640801at2"/>
<geneLocation type="plasmid" evidence="2 3">
    <name>unnamed2</name>
</geneLocation>
<proteinExistence type="predicted"/>
<evidence type="ECO:0008006" key="4">
    <source>
        <dbReference type="Google" id="ProtNLM"/>
    </source>
</evidence>
<feature type="region of interest" description="Disordered" evidence="1">
    <location>
        <begin position="257"/>
        <end position="291"/>
    </location>
</feature>
<dbReference type="SUPFAM" id="SSF52540">
    <property type="entry name" value="P-loop containing nucleoside triphosphate hydrolases"/>
    <property type="match status" value="1"/>
</dbReference>
<evidence type="ECO:0000313" key="2">
    <source>
        <dbReference type="EMBL" id="ASK67322.1"/>
    </source>
</evidence>
<dbReference type="Gene3D" id="3.40.50.300">
    <property type="entry name" value="P-loop containing nucleotide triphosphate hydrolases"/>
    <property type="match status" value="1"/>
</dbReference>
<dbReference type="GO" id="GO:0005829">
    <property type="term" value="C:cytosol"/>
    <property type="evidence" value="ECO:0007669"/>
    <property type="project" value="TreeGrafter"/>
</dbReference>
<dbReference type="PANTHER" id="PTHR43384:SF14">
    <property type="entry name" value="ESX-1 SECRETION-ASSOCIATED PROTEIN ESPI"/>
    <property type="match status" value="1"/>
</dbReference>
<name>A0A220UHE2_9MICO</name>
<protein>
    <recommendedName>
        <fullName evidence="4">AAA domain-containing protein</fullName>
    </recommendedName>
</protein>
<evidence type="ECO:0000256" key="1">
    <source>
        <dbReference type="SAM" id="MobiDB-lite"/>
    </source>
</evidence>
<feature type="compositionally biased region" description="Basic and acidic residues" evidence="1">
    <location>
        <begin position="275"/>
        <end position="291"/>
    </location>
</feature>
<accession>A0A220UHE2</accession>
<feature type="compositionally biased region" description="Polar residues" evidence="1">
    <location>
        <begin position="181"/>
        <end position="196"/>
    </location>
</feature>
<dbReference type="RefSeq" id="WP_089066553.1">
    <property type="nucleotide sequence ID" value="NZ_CP022318.1"/>
</dbReference>
<feature type="compositionally biased region" description="Basic and acidic residues" evidence="1">
    <location>
        <begin position="257"/>
        <end position="266"/>
    </location>
</feature>
<feature type="region of interest" description="Disordered" evidence="1">
    <location>
        <begin position="181"/>
        <end position="210"/>
    </location>
</feature>
<dbReference type="KEGG" id="brv:CFK39_15860"/>
<reference evidence="2 3" key="1">
    <citation type="submission" date="2017-07" db="EMBL/GenBank/DDBJ databases">
        <title>Brachybacterium sp. VR2415.</title>
        <authorList>
            <person name="Tak E.J."/>
            <person name="Bae J.-W."/>
        </authorList>
    </citation>
    <scope>NUCLEOTIDE SEQUENCE [LARGE SCALE GENOMIC DNA]</scope>
    <source>
        <strain evidence="2 3">VR2415</strain>
        <plasmid evidence="2 3">unnamed2</plasmid>
    </source>
</reference>
<gene>
    <name evidence="2" type="ORF">CFK39_15860</name>
</gene>
<dbReference type="GO" id="GO:0051782">
    <property type="term" value="P:negative regulation of cell division"/>
    <property type="evidence" value="ECO:0007669"/>
    <property type="project" value="TreeGrafter"/>
</dbReference>
<dbReference type="Proteomes" id="UP000198398">
    <property type="component" value="Plasmid unnamed2"/>
</dbReference>
<keyword evidence="3" id="KW-1185">Reference proteome</keyword>
<dbReference type="InterPro" id="IPR050625">
    <property type="entry name" value="ParA/MinD_ATPase"/>
</dbReference>
<evidence type="ECO:0000313" key="3">
    <source>
        <dbReference type="Proteomes" id="UP000198398"/>
    </source>
</evidence>
<dbReference type="GO" id="GO:0009898">
    <property type="term" value="C:cytoplasmic side of plasma membrane"/>
    <property type="evidence" value="ECO:0007669"/>
    <property type="project" value="TreeGrafter"/>
</dbReference>
<keyword evidence="2" id="KW-0614">Plasmid</keyword>
<sequence>MTDAQITINHDGTGSVTVDGETTTIAASGAAEARQEATAHIAKRAAELGRPLPATAAENGRTWPLLIATDGTVTPRPQDAAAAARPSTVSAPSVEIPDAQADLDVAHSRPVTGQPAPSGGQPATDAIISEVPGAQDDLEATRPRAIATKAPAAPRPSAPAPQIPSPAVDELHTFREVQADVHSSVTPTQQNESQHASAVDPPTAPGAVDADPRWADIAQQPATHGLRGALNGMGLKLAPAEEELTERREALRQEIAREEETRRADEQLAQEEAVQESRRAARERAAAEKNRAERAIIQTPLEETKHVLIANDKGGQGKTSATFCIGATAGRIRGGDVIAWDANETRGNLGFRAQKAPTVRSVVDLLEQAADDFTTVEGSKRSTLARYTRNQGDNHFAVLASDEDPENQDLVDGDAFEKVNEILGRFYSLILIDTGNNHRVSHFRAALAAADQLVIPVSAGADGGHAAETMMNTLDRHGLGHLVKGAVVLLNDSATRRGDATGIAAKLEQRVRTIIPIPFDPILDAGGEIDFDALQPTTRAAYQEATAAIAHGLADTKEH</sequence>
<feature type="region of interest" description="Disordered" evidence="1">
    <location>
        <begin position="71"/>
        <end position="92"/>
    </location>
</feature>